<evidence type="ECO:0000256" key="1">
    <source>
        <dbReference type="SAM" id="SignalP"/>
    </source>
</evidence>
<name>A0A5P8I100_CONMA</name>
<feature type="signal peptide" evidence="1">
    <location>
        <begin position="1"/>
        <end position="20"/>
    </location>
</feature>
<accession>A0A5P8I100</accession>
<protein>
    <submittedName>
        <fullName evidence="2">Superfamily Cerm-13</fullName>
    </submittedName>
</protein>
<feature type="chain" id="PRO_5024411278" evidence="1">
    <location>
        <begin position="21"/>
        <end position="150"/>
    </location>
</feature>
<dbReference type="AlphaFoldDB" id="A0A5P8I100"/>
<reference evidence="2" key="1">
    <citation type="journal article" date="2019" name="Mar. Drugs">
        <title>Conotoxin diversity in the venom gland transcriptome of the Magician's Cone, Pionoconus magus.</title>
        <authorList>
            <person name="Pardos-Blas J.R."/>
            <person name="Irisarri I."/>
            <person name="Abalde S."/>
            <person name="Tenorio M.J."/>
            <person name="Zardoya R."/>
        </authorList>
    </citation>
    <scope>NUCLEOTIDE SEQUENCE</scope>
    <source>
        <tissue evidence="2">Venom gland</tissue>
    </source>
</reference>
<proteinExistence type="evidence at transcript level"/>
<keyword evidence="1" id="KW-0732">Signal</keyword>
<evidence type="ECO:0000313" key="2">
    <source>
        <dbReference type="EMBL" id="QFQ61139.1"/>
    </source>
</evidence>
<sequence>MLSMLAWTLMTAMVVMNAKSQYCPTMRDSYPKQHECLYKNALCGKEDSGGRCSSICNCKNGQMCSTDRDHNVTIVIHENTLPKKKRYYTCLSLWRLNECSETEKALHRLTHRTKELKSVKVLCRCPYPKAYVTLESRYRYTCALVQVLGD</sequence>
<dbReference type="EMBL" id="MN517456">
    <property type="protein sequence ID" value="QFQ61139.1"/>
    <property type="molecule type" value="mRNA"/>
</dbReference>
<organism evidence="2">
    <name type="scientific">Conus magus</name>
    <name type="common">Magical cone</name>
    <dbReference type="NCBI Taxonomy" id="6492"/>
    <lineage>
        <taxon>Eukaryota</taxon>
        <taxon>Metazoa</taxon>
        <taxon>Spiralia</taxon>
        <taxon>Lophotrochozoa</taxon>
        <taxon>Mollusca</taxon>
        <taxon>Gastropoda</taxon>
        <taxon>Caenogastropoda</taxon>
        <taxon>Neogastropoda</taxon>
        <taxon>Conoidea</taxon>
        <taxon>Conidae</taxon>
        <taxon>Conus</taxon>
        <taxon>Pionoconus</taxon>
    </lineage>
</organism>